<dbReference type="EMBL" id="BJVQ01000024">
    <property type="protein sequence ID" value="GEL46841.1"/>
    <property type="molecule type" value="Genomic_DNA"/>
</dbReference>
<sequence>MAFTLPEGLAPEMYPLAWLVGRWHGEGVVGYPGIEETAFTQDVVIDHDGGPYLSYASTIRLVVAPDDASALADADGTPAEGAPGADAAEPGPVWSTEQGFWRIPPERPDGLGSDLFPVELLLADPSGHVAVYVGATGNGRIDLVSDVIARTATGAEVTGGKRLWGLVQGELMWAHDLAAFGQDLQSYASARLSRVQD</sequence>
<dbReference type="SUPFAM" id="SSF50814">
    <property type="entry name" value="Lipocalins"/>
    <property type="match status" value="1"/>
</dbReference>
<dbReference type="EMBL" id="JACHDN010000001">
    <property type="protein sequence ID" value="MBB5472620.1"/>
    <property type="molecule type" value="Genomic_DNA"/>
</dbReference>
<dbReference type="InterPro" id="IPR045165">
    <property type="entry name" value="Nitrobindin"/>
</dbReference>
<evidence type="ECO:0000256" key="2">
    <source>
        <dbReference type="SAM" id="MobiDB-lite"/>
    </source>
</evidence>
<dbReference type="Pfam" id="PF08768">
    <property type="entry name" value="THAP4_heme-bd"/>
    <property type="match status" value="1"/>
</dbReference>
<dbReference type="InterPro" id="IPR014878">
    <property type="entry name" value="THAP4-like_heme-bd"/>
</dbReference>
<keyword evidence="6" id="KW-1185">Reference proteome</keyword>
<evidence type="ECO:0000256" key="1">
    <source>
        <dbReference type="HAMAP-Rule" id="MF_01297"/>
    </source>
</evidence>
<feature type="short sequence motif" description="GXWXGXG" evidence="1">
    <location>
        <begin position="21"/>
        <end position="27"/>
    </location>
</feature>
<proteinExistence type="inferred from homology"/>
<dbReference type="PANTHER" id="PTHR15854">
    <property type="entry name" value="THAP4 PROTEIN"/>
    <property type="match status" value="1"/>
</dbReference>
<evidence type="ECO:0000313" key="5">
    <source>
        <dbReference type="EMBL" id="MBB5472620.1"/>
    </source>
</evidence>
<protein>
    <recommendedName>
        <fullName evidence="1">Ferric nitrobindin-like protein</fullName>
    </recommendedName>
</protein>
<dbReference type="Proteomes" id="UP000564629">
    <property type="component" value="Unassembled WGS sequence"/>
</dbReference>
<comment type="caution">
    <text evidence="1">Lacks the conserved His residue that binds heme iron in the nitrobindin family.</text>
</comment>
<accession>A0A511FC65</accession>
<name>A0A511FC65_9CELL</name>
<dbReference type="Gene3D" id="2.40.128.20">
    <property type="match status" value="1"/>
</dbReference>
<dbReference type="InterPro" id="IPR012674">
    <property type="entry name" value="Calycin"/>
</dbReference>
<dbReference type="CDD" id="cd07828">
    <property type="entry name" value="lipocalin_heme-bd-THAP4-like"/>
    <property type="match status" value="1"/>
</dbReference>
<dbReference type="HAMAP" id="MF_01297">
    <property type="entry name" value="nitrobindin"/>
    <property type="match status" value="1"/>
</dbReference>
<gene>
    <name evidence="4" type="ORF">CHO01_19570</name>
    <name evidence="5" type="ORF">HNR08_001356</name>
</gene>
<evidence type="ECO:0000313" key="6">
    <source>
        <dbReference type="Proteomes" id="UP000321723"/>
    </source>
</evidence>
<dbReference type="InterPro" id="IPR022939">
    <property type="entry name" value="Nb(III)_bact/plant"/>
</dbReference>
<evidence type="ECO:0000259" key="3">
    <source>
        <dbReference type="Pfam" id="PF08768"/>
    </source>
</evidence>
<reference evidence="4 6" key="1">
    <citation type="submission" date="2019-07" db="EMBL/GenBank/DDBJ databases">
        <title>Whole genome shotgun sequence of Cellulomonas hominis NBRC 16055.</title>
        <authorList>
            <person name="Hosoyama A."/>
            <person name="Uohara A."/>
            <person name="Ohji S."/>
            <person name="Ichikawa N."/>
        </authorList>
    </citation>
    <scope>NUCLEOTIDE SEQUENCE [LARGE SCALE GENOMIC DNA]</scope>
    <source>
        <strain evidence="4 6">NBRC 16055</strain>
    </source>
</reference>
<comment type="caution">
    <text evidence="4">The sequence shown here is derived from an EMBL/GenBank/DDBJ whole genome shotgun (WGS) entry which is preliminary data.</text>
</comment>
<evidence type="ECO:0000313" key="4">
    <source>
        <dbReference type="EMBL" id="GEL46841.1"/>
    </source>
</evidence>
<dbReference type="PANTHER" id="PTHR15854:SF4">
    <property type="entry name" value="PEROXYNITRITE ISOMERASE THAP4"/>
    <property type="match status" value="1"/>
</dbReference>
<reference evidence="5 7" key="2">
    <citation type="submission" date="2020-08" db="EMBL/GenBank/DDBJ databases">
        <title>Sequencing the genomes of 1000 actinobacteria strains.</title>
        <authorList>
            <person name="Klenk H.-P."/>
        </authorList>
    </citation>
    <scope>NUCLEOTIDE SEQUENCE [LARGE SCALE GENOMIC DNA]</scope>
    <source>
        <strain evidence="5 7">DSM 9581</strain>
    </source>
</reference>
<comment type="caution">
    <text evidence="1">Lacks conserved residue(s) required for the propagation of feature annotation.</text>
</comment>
<dbReference type="RefSeq" id="WP_146837258.1">
    <property type="nucleotide sequence ID" value="NZ_BJVQ01000024.1"/>
</dbReference>
<dbReference type="AlphaFoldDB" id="A0A511FC65"/>
<feature type="domain" description="THAP4-like heme-binding" evidence="3">
    <location>
        <begin position="13"/>
        <end position="194"/>
    </location>
</feature>
<evidence type="ECO:0000313" key="7">
    <source>
        <dbReference type="Proteomes" id="UP000564629"/>
    </source>
</evidence>
<organism evidence="4 6">
    <name type="scientific">Cellulomonas hominis</name>
    <dbReference type="NCBI Taxonomy" id="156981"/>
    <lineage>
        <taxon>Bacteria</taxon>
        <taxon>Bacillati</taxon>
        <taxon>Actinomycetota</taxon>
        <taxon>Actinomycetes</taxon>
        <taxon>Micrococcales</taxon>
        <taxon>Cellulomonadaceae</taxon>
        <taxon>Cellulomonas</taxon>
    </lineage>
</organism>
<comment type="similarity">
    <text evidence="1">Belongs to the nitrobindin family.</text>
</comment>
<dbReference type="Proteomes" id="UP000321723">
    <property type="component" value="Unassembled WGS sequence"/>
</dbReference>
<feature type="region of interest" description="Disordered" evidence="2">
    <location>
        <begin position="72"/>
        <end position="91"/>
    </location>
</feature>
<dbReference type="OrthoDB" id="4804006at2"/>